<dbReference type="OrthoDB" id="2427086at2"/>
<evidence type="ECO:0000313" key="2">
    <source>
        <dbReference type="EMBL" id="RUS55437.1"/>
    </source>
</evidence>
<dbReference type="AlphaFoldDB" id="A0A433RTE4"/>
<dbReference type="RefSeq" id="WP_020189354.1">
    <property type="nucleotide sequence ID" value="NZ_JTFC01000031.1"/>
</dbReference>
<dbReference type="Proteomes" id="UP000288623">
    <property type="component" value="Unassembled WGS sequence"/>
</dbReference>
<protein>
    <submittedName>
        <fullName evidence="2">Methylthioribose kinase</fullName>
    </submittedName>
</protein>
<sequence length="129" mass="14960">MIERFIELGQGYGDLYEMLEIMKTNQERIHNTFVFVSEKDGKKVASFAVAMKPVGDSKFMPIYICREGIPYNAEKTSQRYDLFKEGIEAANKILITLEVKHSSAYVETTLYYQYLIGLLRLYHYIPNLG</sequence>
<gene>
    <name evidence="2" type="ORF">QI30_10900</name>
</gene>
<dbReference type="EMBL" id="JTFC01000031">
    <property type="protein sequence ID" value="RUS55437.1"/>
    <property type="molecule type" value="Genomic_DNA"/>
</dbReference>
<organism evidence="2 3">
    <name type="scientific">Candidatus Kurthia intestinigallinarum</name>
    <dbReference type="NCBI Taxonomy" id="1562256"/>
    <lineage>
        <taxon>Bacteria</taxon>
        <taxon>Bacillati</taxon>
        <taxon>Bacillota</taxon>
        <taxon>Bacilli</taxon>
        <taxon>Bacillales</taxon>
        <taxon>Caryophanaceae</taxon>
        <taxon>Kurthia</taxon>
    </lineage>
</organism>
<evidence type="ECO:0000259" key="1">
    <source>
        <dbReference type="Pfam" id="PF23648"/>
    </source>
</evidence>
<keyword evidence="2" id="KW-0418">Kinase</keyword>
<keyword evidence="3" id="KW-1185">Reference proteome</keyword>
<feature type="domain" description="DUF7147" evidence="1">
    <location>
        <begin position="1"/>
        <end position="125"/>
    </location>
</feature>
<proteinExistence type="predicted"/>
<dbReference type="InterPro" id="IPR055571">
    <property type="entry name" value="DUF7147"/>
</dbReference>
<keyword evidence="2" id="KW-0808">Transferase</keyword>
<dbReference type="Pfam" id="PF23648">
    <property type="entry name" value="DUF7147"/>
    <property type="match status" value="1"/>
</dbReference>
<evidence type="ECO:0000313" key="3">
    <source>
        <dbReference type="Proteomes" id="UP000288623"/>
    </source>
</evidence>
<comment type="caution">
    <text evidence="2">The sequence shown here is derived from an EMBL/GenBank/DDBJ whole genome shotgun (WGS) entry which is preliminary data.</text>
</comment>
<accession>A0A433RTE4</accession>
<name>A0A433RTE4_9BACL</name>
<dbReference type="GO" id="GO:0016301">
    <property type="term" value="F:kinase activity"/>
    <property type="evidence" value="ECO:0007669"/>
    <property type="project" value="UniProtKB-KW"/>
</dbReference>
<reference evidence="2 3" key="1">
    <citation type="submission" date="2014-11" db="EMBL/GenBank/DDBJ databases">
        <title>Genome sequence and analysis of novel Kurthia sp.</title>
        <authorList>
            <person name="Lawson J.N."/>
            <person name="Gonzalez J.E."/>
            <person name="Rinauldi L."/>
            <person name="Xuan Z."/>
            <person name="Firman A."/>
            <person name="Shaddox L."/>
            <person name="Trudeau A."/>
            <person name="Shah S."/>
            <person name="Reiman D."/>
        </authorList>
    </citation>
    <scope>NUCLEOTIDE SEQUENCE [LARGE SCALE GENOMIC DNA]</scope>
    <source>
        <strain evidence="2 3">3B1D</strain>
    </source>
</reference>